<feature type="compositionally biased region" description="Polar residues" evidence="1">
    <location>
        <begin position="169"/>
        <end position="184"/>
    </location>
</feature>
<dbReference type="PANTHER" id="PTHR44329">
    <property type="entry name" value="SERINE/THREONINE-PROTEIN KINASE TNNI3K-RELATED"/>
    <property type="match status" value="1"/>
</dbReference>
<sequence>MTPMNGSSAFLVNTAFTMDTSYCMHVQESTPDSMVMAVRVRSVYSPGQWGSEYWCSSFVESSSVGGCAPGTVWPDLTASSNASWPANGYWHDSILNLTRSVPDPGNTTAPTPSPVNVGSGAEGSKTQLPLALIIVLVVLAGLLVGTIAIFAVWLRRSRRAGAGDGGGSTSVRDASGATLSSEAQTAKDLMSGDKAENSRTQDVGGSTYGDTTEWGCDVNIVVQGMREHWLISKDDVVVEEGLVEKGGFGDVRTGWLYNSTKVAVKTCLSNQKDDDDRRSTWLALANEMRLLRRTRHPNIVLFFGITILSGSRIGLILEWVEGMNLKGYTKKCGKRLSLPPDGAPADDHDPGPNHKRKLLMDICSGMQFLHAQKPPIIHRDLKPANILVELVSTPPRAKITDFGVSVLLEGADVRGRSGTTAYMAPEVIGGKRYDVSADVYSFGCTCCYTFLAMIPERANIKEEVEQALLAIDASNGLVAMMKAALEDDPALRPTFARLRESLEVWNGLKEGSTQSLSEVGHLVGSTRSVTKTVESKTKTVMSI</sequence>
<protein>
    <recommendedName>
        <fullName evidence="3">Protein kinase domain-containing protein</fullName>
    </recommendedName>
</protein>
<keyword evidence="2" id="KW-0472">Membrane</keyword>
<feature type="compositionally biased region" description="Basic and acidic residues" evidence="1">
    <location>
        <begin position="190"/>
        <end position="199"/>
    </location>
</feature>
<name>A0A7S2FTR5_9DINO</name>
<evidence type="ECO:0000256" key="2">
    <source>
        <dbReference type="SAM" id="Phobius"/>
    </source>
</evidence>
<dbReference type="EMBL" id="HBGQ01029968">
    <property type="protein sequence ID" value="CAD9412493.1"/>
    <property type="molecule type" value="Transcribed_RNA"/>
</dbReference>
<dbReference type="InterPro" id="IPR000719">
    <property type="entry name" value="Prot_kinase_dom"/>
</dbReference>
<dbReference type="InterPro" id="IPR051681">
    <property type="entry name" value="Ser/Thr_Kinases-Pseudokinases"/>
</dbReference>
<reference evidence="4" key="1">
    <citation type="submission" date="2021-01" db="EMBL/GenBank/DDBJ databases">
        <authorList>
            <person name="Corre E."/>
            <person name="Pelletier E."/>
            <person name="Niang G."/>
            <person name="Scheremetjew M."/>
            <person name="Finn R."/>
            <person name="Kale V."/>
            <person name="Holt S."/>
            <person name="Cochrane G."/>
            <person name="Meng A."/>
            <person name="Brown T."/>
            <person name="Cohen L."/>
        </authorList>
    </citation>
    <scope>NUCLEOTIDE SEQUENCE</scope>
    <source>
        <strain evidence="4">CCMP2222</strain>
    </source>
</reference>
<dbReference type="AlphaFoldDB" id="A0A7S2FTR5"/>
<feature type="region of interest" description="Disordered" evidence="1">
    <location>
        <begin position="160"/>
        <end position="206"/>
    </location>
</feature>
<dbReference type="Pfam" id="PF00069">
    <property type="entry name" value="Pkinase"/>
    <property type="match status" value="1"/>
</dbReference>
<dbReference type="SMART" id="SM00220">
    <property type="entry name" value="S_TKc"/>
    <property type="match status" value="1"/>
</dbReference>
<feature type="domain" description="Protein kinase" evidence="3">
    <location>
        <begin position="237"/>
        <end position="506"/>
    </location>
</feature>
<dbReference type="GO" id="GO:0004674">
    <property type="term" value="F:protein serine/threonine kinase activity"/>
    <property type="evidence" value="ECO:0007669"/>
    <property type="project" value="TreeGrafter"/>
</dbReference>
<dbReference type="Gene3D" id="1.10.510.10">
    <property type="entry name" value="Transferase(Phosphotransferase) domain 1"/>
    <property type="match status" value="1"/>
</dbReference>
<keyword evidence="2" id="KW-1133">Transmembrane helix</keyword>
<evidence type="ECO:0000259" key="3">
    <source>
        <dbReference type="PROSITE" id="PS50011"/>
    </source>
</evidence>
<dbReference type="InterPro" id="IPR011009">
    <property type="entry name" value="Kinase-like_dom_sf"/>
</dbReference>
<feature type="transmembrane region" description="Helical" evidence="2">
    <location>
        <begin position="299"/>
        <end position="320"/>
    </location>
</feature>
<feature type="region of interest" description="Disordered" evidence="1">
    <location>
        <begin position="101"/>
        <end position="121"/>
    </location>
</feature>
<gene>
    <name evidence="4" type="ORF">AAND1436_LOCUS14788</name>
</gene>
<dbReference type="InterPro" id="IPR008271">
    <property type="entry name" value="Ser/Thr_kinase_AS"/>
</dbReference>
<feature type="compositionally biased region" description="Polar residues" evidence="1">
    <location>
        <begin position="101"/>
        <end position="116"/>
    </location>
</feature>
<feature type="transmembrane region" description="Helical" evidence="2">
    <location>
        <begin position="130"/>
        <end position="154"/>
    </location>
</feature>
<evidence type="ECO:0000313" key="4">
    <source>
        <dbReference type="EMBL" id="CAD9412493.1"/>
    </source>
</evidence>
<dbReference type="SUPFAM" id="SSF56112">
    <property type="entry name" value="Protein kinase-like (PK-like)"/>
    <property type="match status" value="1"/>
</dbReference>
<organism evidence="4">
    <name type="scientific">Alexandrium andersonii</name>
    <dbReference type="NCBI Taxonomy" id="327968"/>
    <lineage>
        <taxon>Eukaryota</taxon>
        <taxon>Sar</taxon>
        <taxon>Alveolata</taxon>
        <taxon>Dinophyceae</taxon>
        <taxon>Gonyaulacales</taxon>
        <taxon>Pyrocystaceae</taxon>
        <taxon>Alexandrium</taxon>
    </lineage>
</organism>
<dbReference type="GO" id="GO:0005524">
    <property type="term" value="F:ATP binding"/>
    <property type="evidence" value="ECO:0007669"/>
    <property type="project" value="InterPro"/>
</dbReference>
<dbReference type="PROSITE" id="PS00108">
    <property type="entry name" value="PROTEIN_KINASE_ST"/>
    <property type="match status" value="1"/>
</dbReference>
<accession>A0A7S2FTR5</accession>
<proteinExistence type="predicted"/>
<dbReference type="PROSITE" id="PS50011">
    <property type="entry name" value="PROTEIN_KINASE_DOM"/>
    <property type="match status" value="1"/>
</dbReference>
<evidence type="ECO:0000256" key="1">
    <source>
        <dbReference type="SAM" id="MobiDB-lite"/>
    </source>
</evidence>
<keyword evidence="2" id="KW-0812">Transmembrane</keyword>